<keyword evidence="3" id="KW-1185">Reference proteome</keyword>
<evidence type="ECO:0000256" key="1">
    <source>
        <dbReference type="SAM" id="MobiDB-lite"/>
    </source>
</evidence>
<sequence length="137" mass="15561">MRPLSLGECPCQKLSGNKGEATEAETERHDRGEEVFGKAREAYLKQQAAWEDEQYLHQKQAEDDRTATNRSMVLNGETHAVPARPMVVLSHSGRTTTTPQRHSTRERCRFLQDLLQPQDYWTELPAITKLAKATKGL</sequence>
<feature type="compositionally biased region" description="Polar residues" evidence="1">
    <location>
        <begin position="92"/>
        <end position="101"/>
    </location>
</feature>
<accession>A0A9W9YDG0</accession>
<gene>
    <name evidence="2" type="ORF">OS493_013332</name>
</gene>
<name>A0A9W9YDG0_9CNID</name>
<protein>
    <submittedName>
        <fullName evidence="2">Uncharacterized protein</fullName>
    </submittedName>
</protein>
<evidence type="ECO:0000313" key="3">
    <source>
        <dbReference type="Proteomes" id="UP001163046"/>
    </source>
</evidence>
<reference evidence="2" key="1">
    <citation type="submission" date="2023-01" db="EMBL/GenBank/DDBJ databases">
        <title>Genome assembly of the deep-sea coral Lophelia pertusa.</title>
        <authorList>
            <person name="Herrera S."/>
            <person name="Cordes E."/>
        </authorList>
    </citation>
    <scope>NUCLEOTIDE SEQUENCE</scope>
    <source>
        <strain evidence="2">USNM1676648</strain>
        <tissue evidence="2">Polyp</tissue>
    </source>
</reference>
<feature type="region of interest" description="Disordered" evidence="1">
    <location>
        <begin position="76"/>
        <end position="105"/>
    </location>
</feature>
<dbReference type="AlphaFoldDB" id="A0A9W9YDG0"/>
<feature type="region of interest" description="Disordered" evidence="1">
    <location>
        <begin position="1"/>
        <end position="32"/>
    </location>
</feature>
<comment type="caution">
    <text evidence="2">The sequence shown here is derived from an EMBL/GenBank/DDBJ whole genome shotgun (WGS) entry which is preliminary data.</text>
</comment>
<dbReference type="Proteomes" id="UP001163046">
    <property type="component" value="Unassembled WGS sequence"/>
</dbReference>
<dbReference type="EMBL" id="MU827783">
    <property type="protein sequence ID" value="KAJ7335968.1"/>
    <property type="molecule type" value="Genomic_DNA"/>
</dbReference>
<organism evidence="2 3">
    <name type="scientific">Desmophyllum pertusum</name>
    <dbReference type="NCBI Taxonomy" id="174260"/>
    <lineage>
        <taxon>Eukaryota</taxon>
        <taxon>Metazoa</taxon>
        <taxon>Cnidaria</taxon>
        <taxon>Anthozoa</taxon>
        <taxon>Hexacorallia</taxon>
        <taxon>Scleractinia</taxon>
        <taxon>Caryophylliina</taxon>
        <taxon>Caryophylliidae</taxon>
        <taxon>Desmophyllum</taxon>
    </lineage>
</organism>
<proteinExistence type="predicted"/>
<evidence type="ECO:0000313" key="2">
    <source>
        <dbReference type="EMBL" id="KAJ7335968.1"/>
    </source>
</evidence>